<evidence type="ECO:0000256" key="4">
    <source>
        <dbReference type="ARBA" id="ARBA00022801"/>
    </source>
</evidence>
<evidence type="ECO:0000313" key="9">
    <source>
        <dbReference type="Proteomes" id="UP000251341"/>
    </source>
</evidence>
<dbReference type="Gene3D" id="3.90.79.10">
    <property type="entry name" value="Nucleoside Triphosphate Pyrophosphohydrolase"/>
    <property type="match status" value="1"/>
</dbReference>
<evidence type="ECO:0000256" key="3">
    <source>
        <dbReference type="ARBA" id="ARBA00022723"/>
    </source>
</evidence>
<comment type="caution">
    <text evidence="8">The sequence shown here is derived from an EMBL/GenBank/DDBJ whole genome shotgun (WGS) entry which is preliminary data.</text>
</comment>
<evidence type="ECO:0000256" key="5">
    <source>
        <dbReference type="ARBA" id="ARBA00022842"/>
    </source>
</evidence>
<keyword evidence="5" id="KW-0460">Magnesium</keyword>
<evidence type="ECO:0000313" key="8">
    <source>
        <dbReference type="EMBL" id="PUE59857.1"/>
    </source>
</evidence>
<feature type="domain" description="Nudix hydrolase" evidence="7">
    <location>
        <begin position="11"/>
        <end position="221"/>
    </location>
</feature>
<dbReference type="PROSITE" id="PS51462">
    <property type="entry name" value="NUDIX"/>
    <property type="match status" value="1"/>
</dbReference>
<gene>
    <name evidence="8" type="ORF">B9Z44_09865</name>
</gene>
<evidence type="ECO:0000256" key="1">
    <source>
        <dbReference type="ARBA" id="ARBA00001936"/>
    </source>
</evidence>
<organism evidence="8 9">
    <name type="scientific">Limnohabitans curvus</name>
    <dbReference type="NCBI Taxonomy" id="323423"/>
    <lineage>
        <taxon>Bacteria</taxon>
        <taxon>Pseudomonadati</taxon>
        <taxon>Pseudomonadota</taxon>
        <taxon>Betaproteobacteria</taxon>
        <taxon>Burkholderiales</taxon>
        <taxon>Comamonadaceae</taxon>
        <taxon>Limnohabitans</taxon>
    </lineage>
</organism>
<keyword evidence="3" id="KW-0479">Metal-binding</keyword>
<comment type="cofactor">
    <cofactor evidence="1">
        <name>Mn(2+)</name>
        <dbReference type="ChEBI" id="CHEBI:29035"/>
    </cofactor>
</comment>
<evidence type="ECO:0000259" key="7">
    <source>
        <dbReference type="PROSITE" id="PS51462"/>
    </source>
</evidence>
<dbReference type="GO" id="GO:0016818">
    <property type="term" value="F:hydrolase activity, acting on acid anhydrides, in phosphorus-containing anhydrides"/>
    <property type="evidence" value="ECO:0007669"/>
    <property type="project" value="InterPro"/>
</dbReference>
<dbReference type="PANTHER" id="PTHR12318">
    <property type="entry name" value="TESTOSTERONE-REGULATED PROTEIN RP2"/>
    <property type="match status" value="1"/>
</dbReference>
<accession>A0A315G285</accession>
<dbReference type="SUPFAM" id="SSF55811">
    <property type="entry name" value="Nudix"/>
    <property type="match status" value="1"/>
</dbReference>
<dbReference type="RefSeq" id="WP_108402332.1">
    <property type="nucleotide sequence ID" value="NZ_NESP01000001.1"/>
</dbReference>
<dbReference type="InterPro" id="IPR039121">
    <property type="entry name" value="NUDT19"/>
</dbReference>
<keyword evidence="4 8" id="KW-0378">Hydrolase</keyword>
<dbReference type="InterPro" id="IPR000086">
    <property type="entry name" value="NUDIX_hydrolase_dom"/>
</dbReference>
<keyword evidence="9" id="KW-1185">Reference proteome</keyword>
<dbReference type="GO" id="GO:0046872">
    <property type="term" value="F:metal ion binding"/>
    <property type="evidence" value="ECO:0007669"/>
    <property type="project" value="UniProtKB-KW"/>
</dbReference>
<protein>
    <submittedName>
        <fullName evidence="8">NUDIX hydrolase</fullName>
    </submittedName>
</protein>
<dbReference type="PANTHER" id="PTHR12318:SF0">
    <property type="entry name" value="ACYL-COENZYME A DIPHOSPHATASE NUDT19"/>
    <property type="match status" value="1"/>
</dbReference>
<sequence length="298" mass="32728">MQLNSEVITTPPRASATVVLLRDVPQKGLEVFLLRRHTASAVWGGVYVFPGGKLDEADCTPDLHAHLDASPQALHSALGEPDLDVHTAAGLYVAAVREVLEECGVLYARLHDSQALAHDAAQRQHWQHALHGGQAFVDVLQSAGLRVDTQHLAPWSRWITPLQPSVTNKRFDTRFFIAVLPPGQHPIHDNIEAIDSVWLSPREALDRYWAGGLPLAPPQIMTLVSLLSHSCTTDVLNCAKQQTPALILPEPFDDEGVRTLCYPGDPRHSVAQRAMPGPTRLRFVAGRFEPVGGFEDFL</sequence>
<keyword evidence="6" id="KW-0464">Manganese</keyword>
<evidence type="ECO:0000256" key="6">
    <source>
        <dbReference type="ARBA" id="ARBA00023211"/>
    </source>
</evidence>
<dbReference type="InterPro" id="IPR015797">
    <property type="entry name" value="NUDIX_hydrolase-like_dom_sf"/>
</dbReference>
<comment type="cofactor">
    <cofactor evidence="2">
        <name>Mg(2+)</name>
        <dbReference type="ChEBI" id="CHEBI:18420"/>
    </cofactor>
</comment>
<name>A0A315G285_9BURK</name>
<dbReference type="CDD" id="cd18870">
    <property type="entry name" value="NUDIX_AcylCoAdiphos_Nudt19"/>
    <property type="match status" value="1"/>
</dbReference>
<proteinExistence type="predicted"/>
<dbReference type="AlphaFoldDB" id="A0A315G285"/>
<dbReference type="Proteomes" id="UP000251341">
    <property type="component" value="Unassembled WGS sequence"/>
</dbReference>
<evidence type="ECO:0000256" key="2">
    <source>
        <dbReference type="ARBA" id="ARBA00001946"/>
    </source>
</evidence>
<dbReference type="EMBL" id="NESP01000001">
    <property type="protein sequence ID" value="PUE59857.1"/>
    <property type="molecule type" value="Genomic_DNA"/>
</dbReference>
<reference evidence="8 9" key="1">
    <citation type="submission" date="2017-04" db="EMBL/GenBank/DDBJ databases">
        <title>Unexpected and diverse lifestyles within the genus Limnohabitans.</title>
        <authorList>
            <person name="Kasalicky V."/>
            <person name="Mehrshad M."/>
            <person name="Andrei S.-A."/>
            <person name="Salcher M."/>
            <person name="Kratochvilova H."/>
            <person name="Simek K."/>
            <person name="Ghai R."/>
        </authorList>
    </citation>
    <scope>NUCLEOTIDE SEQUENCE [LARGE SCALE GENOMIC DNA]</scope>
    <source>
        <strain evidence="8 9">MWH-C5</strain>
    </source>
</reference>